<dbReference type="InterPro" id="IPR042333">
    <property type="entry name" value="LRAD2/Mig-13-like"/>
</dbReference>
<dbReference type="AlphaFoldDB" id="A0AAV4EIG8"/>
<feature type="compositionally biased region" description="Basic and acidic residues" evidence="3">
    <location>
        <begin position="473"/>
        <end position="482"/>
    </location>
</feature>
<feature type="compositionally biased region" description="Basic and acidic residues" evidence="3">
    <location>
        <begin position="241"/>
        <end position="250"/>
    </location>
</feature>
<feature type="transmembrane region" description="Helical" evidence="4">
    <location>
        <begin position="173"/>
        <end position="195"/>
    </location>
</feature>
<dbReference type="InterPro" id="IPR002172">
    <property type="entry name" value="LDrepeatLR_classA_rpt"/>
</dbReference>
<evidence type="ECO:0000313" key="6">
    <source>
        <dbReference type="Proteomes" id="UP000762676"/>
    </source>
</evidence>
<dbReference type="PROSITE" id="PS50068">
    <property type="entry name" value="LDLRA_2"/>
    <property type="match status" value="1"/>
</dbReference>
<dbReference type="PANTHER" id="PTHR24652">
    <property type="entry name" value="LOW-DENSITY LIPOPROTEIN RECEPTOR CLASS A DOMAIN-CONTAINING PROTEIN 2"/>
    <property type="match status" value="1"/>
</dbReference>
<name>A0AAV4EIG8_9GAST</name>
<keyword evidence="4" id="KW-1133">Transmembrane helix</keyword>
<feature type="compositionally biased region" description="Acidic residues" evidence="3">
    <location>
        <begin position="417"/>
        <end position="427"/>
    </location>
</feature>
<feature type="region of interest" description="Disordered" evidence="3">
    <location>
        <begin position="264"/>
        <end position="792"/>
    </location>
</feature>
<dbReference type="Pfam" id="PF00057">
    <property type="entry name" value="Ldl_recept_a"/>
    <property type="match status" value="1"/>
</dbReference>
<feature type="compositionally biased region" description="Basic and acidic residues" evidence="3">
    <location>
        <begin position="444"/>
        <end position="453"/>
    </location>
</feature>
<feature type="compositionally biased region" description="Basic and acidic residues" evidence="3">
    <location>
        <begin position="689"/>
        <end position="700"/>
    </location>
</feature>
<keyword evidence="4" id="KW-0472">Membrane</keyword>
<evidence type="ECO:0000256" key="4">
    <source>
        <dbReference type="SAM" id="Phobius"/>
    </source>
</evidence>
<feature type="compositionally biased region" description="Basic and acidic residues" evidence="3">
    <location>
        <begin position="616"/>
        <end position="632"/>
    </location>
</feature>
<organism evidence="5 6">
    <name type="scientific">Elysia marginata</name>
    <dbReference type="NCBI Taxonomy" id="1093978"/>
    <lineage>
        <taxon>Eukaryota</taxon>
        <taxon>Metazoa</taxon>
        <taxon>Spiralia</taxon>
        <taxon>Lophotrochozoa</taxon>
        <taxon>Mollusca</taxon>
        <taxon>Gastropoda</taxon>
        <taxon>Heterobranchia</taxon>
        <taxon>Euthyneura</taxon>
        <taxon>Panpulmonata</taxon>
        <taxon>Sacoglossa</taxon>
        <taxon>Placobranchoidea</taxon>
        <taxon>Plakobranchidae</taxon>
        <taxon>Elysia</taxon>
    </lineage>
</organism>
<comment type="caution">
    <text evidence="5">The sequence shown here is derived from an EMBL/GenBank/DDBJ whole genome shotgun (WGS) entry which is preliminary data.</text>
</comment>
<keyword evidence="6" id="KW-1185">Reference proteome</keyword>
<dbReference type="PROSITE" id="PS01209">
    <property type="entry name" value="LDLRA_1"/>
    <property type="match status" value="1"/>
</dbReference>
<dbReference type="EMBL" id="BMAT01010781">
    <property type="protein sequence ID" value="GFR60634.1"/>
    <property type="molecule type" value="Genomic_DNA"/>
</dbReference>
<feature type="region of interest" description="Disordered" evidence="3">
    <location>
        <begin position="228"/>
        <end position="250"/>
    </location>
</feature>
<feature type="compositionally biased region" description="Basic and acidic residues" evidence="3">
    <location>
        <begin position="732"/>
        <end position="762"/>
    </location>
</feature>
<feature type="compositionally biased region" description="Basic residues" evidence="3">
    <location>
        <begin position="701"/>
        <end position="712"/>
    </location>
</feature>
<protein>
    <recommendedName>
        <fullName evidence="7">CUB domain-containing protein</fullName>
    </recommendedName>
</protein>
<dbReference type="Gene3D" id="4.10.400.10">
    <property type="entry name" value="Low-density Lipoprotein Receptor"/>
    <property type="match status" value="1"/>
</dbReference>
<dbReference type="SUPFAM" id="SSF57424">
    <property type="entry name" value="LDL receptor-like module"/>
    <property type="match status" value="1"/>
</dbReference>
<evidence type="ECO:0000313" key="5">
    <source>
        <dbReference type="EMBL" id="GFR60634.1"/>
    </source>
</evidence>
<sequence>MPMPESMSAYQETNPNLKKNCDVTVEFSPGQNLLVELYYLDIRPIKDGSGICRTGLEVRDQSMKNIYGKRLCMEAWEWEEQHALNKQEKRIVRRSPLIFRLVSEGPYEGNGFKVHFNQFRPQYPCSNREFKCVELTRCIHEDLTCDGWDDCGDHSDEEREAGCDLLTESEICAVVMGCLFFLGQVIITVLFCFTYRRLRKDYGLRSESKIPLGMDPALFKRYNSQESMGTHYSRTTGGGRTRRDSDSSVDKLDLEKLDRLTMDNASERSYRSNAKSKARSLALGSEAGSEIPRKTGQYSYNGGRRGRVASSNSINKGEAPLKINGIDNPVVGQDSPRDSVERNGGRITPDRKSTGSRRRNRGRDDYSDYSDDDDDDRRRRRRSRDRRSQRLSDDYDSESDYERDRRRRRRRRRSYSDDDYDSYDSEYERERRRRRRSKERQRRSRELDGENQDKNGQGTNEGEEEPRRHRGSRDRDRNRDSYDSEEEDARKRRRRRSPSQDNYDDDSRDRRRRRRSKSYDDDDYDDRDRRRRRSPSYDDEDDDRERRRRSKDRSRGQSRERNRRPPGSDRDETDAPRDAERMSRALAKEVESKVPRHEADPESPRPPLPSSFRPSTPKEETPLPPSKPKEDTPTPPPSQKRALTPPPARDPSPPPAVSVKQPSNHSYHPPAPQAKHQRLPPVAPPPSGEEIRRMEEERERRKQHLHQQRIQRHQQVPSPPSSTSAAPVSPNDDSRERRRSQDNRRERYSRDRFRQKGRRSDPEPPTTPTDYEDVYPRVRLDAPLAGYREETV</sequence>
<feature type="compositionally biased region" description="Basic and acidic residues" evidence="3">
    <location>
        <begin position="335"/>
        <end position="353"/>
    </location>
</feature>
<reference evidence="5 6" key="1">
    <citation type="journal article" date="2021" name="Elife">
        <title>Chloroplast acquisition without the gene transfer in kleptoplastic sea slugs, Plakobranchus ocellatus.</title>
        <authorList>
            <person name="Maeda T."/>
            <person name="Takahashi S."/>
            <person name="Yoshida T."/>
            <person name="Shimamura S."/>
            <person name="Takaki Y."/>
            <person name="Nagai Y."/>
            <person name="Toyoda A."/>
            <person name="Suzuki Y."/>
            <person name="Arimoto A."/>
            <person name="Ishii H."/>
            <person name="Satoh N."/>
            <person name="Nishiyama T."/>
            <person name="Hasebe M."/>
            <person name="Maruyama T."/>
            <person name="Minagawa J."/>
            <person name="Obokata J."/>
            <person name="Shigenobu S."/>
        </authorList>
    </citation>
    <scope>NUCLEOTIDE SEQUENCE [LARGE SCALE GENOMIC DNA]</scope>
</reference>
<comment type="caution">
    <text evidence="2">Lacks conserved residue(s) required for the propagation of feature annotation.</text>
</comment>
<feature type="compositionally biased region" description="Basic residues" evidence="3">
    <location>
        <begin position="431"/>
        <end position="443"/>
    </location>
</feature>
<feature type="compositionally biased region" description="Low complexity" evidence="3">
    <location>
        <begin position="713"/>
        <end position="731"/>
    </location>
</feature>
<accession>A0AAV4EIG8</accession>
<dbReference type="InterPro" id="IPR023415">
    <property type="entry name" value="LDLR_class-A_CS"/>
</dbReference>
<dbReference type="CDD" id="cd00112">
    <property type="entry name" value="LDLa"/>
    <property type="match status" value="1"/>
</dbReference>
<gene>
    <name evidence="5" type="ORF">ElyMa_005412100</name>
</gene>
<dbReference type="SMART" id="SM00192">
    <property type="entry name" value="LDLa"/>
    <property type="match status" value="1"/>
</dbReference>
<dbReference type="Proteomes" id="UP000762676">
    <property type="component" value="Unassembled WGS sequence"/>
</dbReference>
<evidence type="ECO:0000256" key="2">
    <source>
        <dbReference type="PROSITE-ProRule" id="PRU00124"/>
    </source>
</evidence>
<feature type="compositionally biased region" description="Pro residues" evidence="3">
    <location>
        <begin position="633"/>
        <end position="656"/>
    </location>
</feature>
<feature type="compositionally biased region" description="Basic and acidic residues" evidence="3">
    <location>
        <begin position="566"/>
        <end position="603"/>
    </location>
</feature>
<evidence type="ECO:0000256" key="1">
    <source>
        <dbReference type="ARBA" id="ARBA00023157"/>
    </source>
</evidence>
<keyword evidence="1" id="KW-1015">Disulfide bond</keyword>
<keyword evidence="4" id="KW-0812">Transmembrane</keyword>
<dbReference type="InterPro" id="IPR036055">
    <property type="entry name" value="LDL_receptor-like_sf"/>
</dbReference>
<proteinExistence type="predicted"/>
<evidence type="ECO:0008006" key="7">
    <source>
        <dbReference type="Google" id="ProtNLM"/>
    </source>
</evidence>
<evidence type="ECO:0000256" key="3">
    <source>
        <dbReference type="SAM" id="MobiDB-lite"/>
    </source>
</evidence>